<dbReference type="Pfam" id="PF00481">
    <property type="entry name" value="PP2C"/>
    <property type="match status" value="1"/>
</dbReference>
<dbReference type="EMBL" id="HAAD01003698">
    <property type="protein sequence ID" value="CDG69930.1"/>
    <property type="molecule type" value="mRNA"/>
</dbReference>
<dbReference type="CDD" id="cd00143">
    <property type="entry name" value="PP2Cc"/>
    <property type="match status" value="1"/>
</dbReference>
<dbReference type="PANTHER" id="PTHR13832:SF533">
    <property type="entry name" value="TGF-BETA-ACTIVATED KINASE 1 AND MAP3K7-BINDING PROTEIN 1"/>
    <property type="match status" value="1"/>
</dbReference>
<evidence type="ECO:0000256" key="1">
    <source>
        <dbReference type="SAM" id="MobiDB-lite"/>
    </source>
</evidence>
<dbReference type="SUPFAM" id="SSF81606">
    <property type="entry name" value="PP2C-like"/>
    <property type="match status" value="1"/>
</dbReference>
<evidence type="ECO:0000313" key="3">
    <source>
        <dbReference type="EMBL" id="CDG69930.1"/>
    </source>
</evidence>
<feature type="region of interest" description="Disordered" evidence="1">
    <location>
        <begin position="399"/>
        <end position="444"/>
    </location>
</feature>
<dbReference type="KEGG" id="hmg:100201195"/>
<proteinExistence type="evidence at transcript level"/>
<dbReference type="Gene3D" id="3.60.40.10">
    <property type="entry name" value="PPM-type phosphatase domain"/>
    <property type="match status" value="1"/>
</dbReference>
<feature type="domain" description="PPM-type phosphatase" evidence="2">
    <location>
        <begin position="30"/>
        <end position="364"/>
    </location>
</feature>
<organism evidence="3">
    <name type="scientific">Hydra vulgaris</name>
    <name type="common">Hydra</name>
    <name type="synonym">Hydra attenuata</name>
    <dbReference type="NCBI Taxonomy" id="6087"/>
    <lineage>
        <taxon>Eukaryota</taxon>
        <taxon>Metazoa</taxon>
        <taxon>Cnidaria</taxon>
        <taxon>Hydrozoa</taxon>
        <taxon>Hydroidolina</taxon>
        <taxon>Anthoathecata</taxon>
        <taxon>Aplanulata</taxon>
        <taxon>Hydridae</taxon>
        <taxon>Hydra</taxon>
    </lineage>
</organism>
<dbReference type="InterPro" id="IPR036457">
    <property type="entry name" value="PPM-type-like_dom_sf"/>
</dbReference>
<dbReference type="InterPro" id="IPR015655">
    <property type="entry name" value="PP2C"/>
</dbReference>
<keyword evidence="3" id="KW-0808">Transferase</keyword>
<feature type="compositionally biased region" description="Polar residues" evidence="1">
    <location>
        <begin position="432"/>
        <end position="444"/>
    </location>
</feature>
<dbReference type="PANTHER" id="PTHR13832">
    <property type="entry name" value="PROTEIN PHOSPHATASE 2C"/>
    <property type="match status" value="1"/>
</dbReference>
<dbReference type="GO" id="GO:0016301">
    <property type="term" value="F:kinase activity"/>
    <property type="evidence" value="ECO:0007669"/>
    <property type="project" value="UniProtKB-KW"/>
</dbReference>
<accession>T2MDC3</accession>
<keyword evidence="3" id="KW-0418">Kinase</keyword>
<feature type="compositionally biased region" description="Low complexity" evidence="1">
    <location>
        <begin position="401"/>
        <end position="421"/>
    </location>
</feature>
<dbReference type="SMART" id="SM00332">
    <property type="entry name" value="PP2Cc"/>
    <property type="match status" value="1"/>
</dbReference>
<sequence>MKMVVENKSDRKDNLLANWNFDPPACENSAIGYESNIIYRADGGRGESTDFEDAAFNYKGLDCFLYGIFDGHNGAKVAHFAQHKIATDLCFGQLSDIYTDEEVYKKLNETFENTSKEYMDSINQALIGKLTLEDAVEGLEPYLVQQEYPQLSEQLNELKAEVSGGCSAAIALIHNTRLFVANVGDTRVVLCRAAGNNGELGVVQLSTDHTVSTISELQRLGNLGVDIEQLQTLSILRVTRSLGDWSLKAGYKNNYFLSSASEEPILSIPSIHGGEEIDNSMKFLILMSHGVYHAYMHATDALPEEVNSGIASMVEEEIGKRSSIKDVAQEVINRICRMHQTKFLKSHNTHCLKRDDMTLIVKLFNMELGCTQNRSSSGCFEKRFASYNLPPLKIPSALEKTANTPSSTGSNTPSTATPGTPKGVTVGPFSMHVSNNEQLNSSPPTTALGFSSTELISTNQTMKTFDKPPDMTMFITDNFEPSPFFNENTSLLVVGKTKSYSNENLSLDNSMDNLNKTYSSSLSCKDPSDKIYNRVESIELDENGRCQPYVDFSEFIKNVERDGGEKVLFPELFL</sequence>
<dbReference type="GO" id="GO:0004722">
    <property type="term" value="F:protein serine/threonine phosphatase activity"/>
    <property type="evidence" value="ECO:0007669"/>
    <property type="project" value="InterPro"/>
</dbReference>
<dbReference type="OrthoDB" id="10049211at2759"/>
<dbReference type="OMA" id="SCINTRN"/>
<gene>
    <name evidence="3" type="primary">TAB1</name>
</gene>
<protein>
    <submittedName>
        <fullName evidence="3">TGF-beta-activated kinase 1 and MAP3K7-binding protein 1</fullName>
    </submittedName>
</protein>
<name>T2MDC3_HYDVU</name>
<dbReference type="AlphaFoldDB" id="T2MDC3"/>
<dbReference type="InterPro" id="IPR001932">
    <property type="entry name" value="PPM-type_phosphatase-like_dom"/>
</dbReference>
<evidence type="ECO:0000259" key="2">
    <source>
        <dbReference type="PROSITE" id="PS51746"/>
    </source>
</evidence>
<dbReference type="PROSITE" id="PS51746">
    <property type="entry name" value="PPM_2"/>
    <property type="match status" value="1"/>
</dbReference>
<reference evidence="3" key="1">
    <citation type="journal article" date="2013" name="Genome Biol. Evol.">
        <title>Punctuated emergences of genetic and phenotypic innovations in eumetazoan, bilaterian, euteleostome, and hominidae ancestors.</title>
        <authorList>
            <person name="Wenger Y."/>
            <person name="Galliot B."/>
        </authorList>
    </citation>
    <scope>NUCLEOTIDE SEQUENCE</scope>
    <source>
        <tissue evidence="3">Whole animals</tissue>
    </source>
</reference>